<evidence type="ECO:0000313" key="2">
    <source>
        <dbReference type="EMBL" id="AXE77861.1"/>
    </source>
</evidence>
<dbReference type="InterPro" id="IPR005835">
    <property type="entry name" value="NTP_transferase_dom"/>
</dbReference>
<organism evidence="2 3">
    <name type="scientific">Streptomyces atratus</name>
    <dbReference type="NCBI Taxonomy" id="1893"/>
    <lineage>
        <taxon>Bacteria</taxon>
        <taxon>Bacillati</taxon>
        <taxon>Actinomycetota</taxon>
        <taxon>Actinomycetes</taxon>
        <taxon>Kitasatosporales</taxon>
        <taxon>Streptomycetaceae</taxon>
        <taxon>Streptomyces</taxon>
    </lineage>
</organism>
<dbReference type="AlphaFoldDB" id="A0A2Z5JBY1"/>
<dbReference type="KEGG" id="sata:C5746_13960"/>
<dbReference type="RefSeq" id="WP_114244466.1">
    <property type="nucleotide sequence ID" value="NZ_BMRN01000002.1"/>
</dbReference>
<dbReference type="GO" id="GO:0016740">
    <property type="term" value="F:transferase activity"/>
    <property type="evidence" value="ECO:0007669"/>
    <property type="project" value="UniProtKB-KW"/>
</dbReference>
<dbReference type="CDD" id="cd04189">
    <property type="entry name" value="G1P_TT_long"/>
    <property type="match status" value="1"/>
</dbReference>
<feature type="domain" description="Nucleotidyl transferase" evidence="1">
    <location>
        <begin position="2"/>
        <end position="235"/>
    </location>
</feature>
<evidence type="ECO:0000313" key="3">
    <source>
        <dbReference type="Proteomes" id="UP000252698"/>
    </source>
</evidence>
<proteinExistence type="predicted"/>
<dbReference type="Gene3D" id="3.90.550.10">
    <property type="entry name" value="Spore Coat Polysaccharide Biosynthesis Protein SpsA, Chain A"/>
    <property type="match status" value="1"/>
</dbReference>
<dbReference type="GeneID" id="95519574"/>
<dbReference type="SUPFAM" id="SSF53448">
    <property type="entry name" value="Nucleotide-diphospho-sugar transferases"/>
    <property type="match status" value="1"/>
</dbReference>
<dbReference type="Gene3D" id="2.160.10.10">
    <property type="entry name" value="Hexapeptide repeat proteins"/>
    <property type="match status" value="1"/>
</dbReference>
<reference evidence="2 3" key="1">
    <citation type="journal article" date="2018" name="Front. Microbiol.">
        <title>Genome Sequencing of Streptomyces atratus SCSIOZH16 and Activation Production of Nocardamine via Metabolic Engineering.</title>
        <authorList>
            <person name="Li Y."/>
            <person name="Zhang C."/>
            <person name="Liu C."/>
            <person name="Ju J."/>
            <person name="Ma J."/>
        </authorList>
    </citation>
    <scope>NUCLEOTIDE SEQUENCE [LARGE SCALE GENOMIC DNA]</scope>
    <source>
        <strain evidence="2 3">SCSIO_ZH16</strain>
    </source>
</reference>
<dbReference type="PANTHER" id="PTHR42883">
    <property type="entry name" value="GLUCOSE-1-PHOSPHATE THYMIDYLTRANSFERASE"/>
    <property type="match status" value="1"/>
</dbReference>
<protein>
    <submittedName>
        <fullName evidence="2">Glucose-1-phosphate thymidylyltransferase</fullName>
    </submittedName>
</protein>
<dbReference type="Pfam" id="PF00483">
    <property type="entry name" value="NTP_transferase"/>
    <property type="match status" value="1"/>
</dbReference>
<name>A0A2Z5JBY1_STRAR</name>
<dbReference type="EMBL" id="CP027306">
    <property type="protein sequence ID" value="AXE77861.1"/>
    <property type="molecule type" value="Genomic_DNA"/>
</dbReference>
<dbReference type="InterPro" id="IPR029044">
    <property type="entry name" value="Nucleotide-diphossugar_trans"/>
</dbReference>
<dbReference type="NCBIfam" id="TIGR01208">
    <property type="entry name" value="rmlA_long"/>
    <property type="match status" value="1"/>
</dbReference>
<dbReference type="Proteomes" id="UP000252698">
    <property type="component" value="Chromosome"/>
</dbReference>
<evidence type="ECO:0000259" key="1">
    <source>
        <dbReference type="Pfam" id="PF00483"/>
    </source>
</evidence>
<gene>
    <name evidence="2" type="ORF">C5746_13960</name>
</gene>
<keyword evidence="2" id="KW-0808">Transferase</keyword>
<accession>A0A2Z5JBY1</accession>
<dbReference type="InterPro" id="IPR005908">
    <property type="entry name" value="G1P_thy_trans_l"/>
</dbReference>
<sequence length="356" mass="38121">MKALVLSGGAGTRLRPITHTSAKQLVPVANKPVLFYGLEAIAEAGITEVGIIVGDTAPEIREAVGDGSALGIEVTYIPQDEPLGLAHAVLIARDFLGDDDFVMYLGDNFIVGGITGLVDEFRADKPDAQILLTQVPNPTSFGVAELDADGRVASLEEKPKEPKSDLALVGVYLFTPAIHEAVRSIEPSWRGELEITHAIQWLIDQKRDVRSTTIRGYWKDTGNVTDMLEVNRTVLEAVEPFQEGADVDADSEIIGRVRIEPGAKVSGSRIVGPVIIGARSVISGAYVGPFTSVSEDCRIEDSEIEYSIVLRGASIAGVRRVEASLIGRDVEVTPAPRSPSAHRLVLGDHSKVQISS</sequence>
<dbReference type="PANTHER" id="PTHR42883:SF2">
    <property type="entry name" value="THYMIDYLYLTRANSFERASE"/>
    <property type="match status" value="1"/>
</dbReference>